<proteinExistence type="predicted"/>
<dbReference type="EMBL" id="KV425576">
    <property type="protein sequence ID" value="KZT24627.1"/>
    <property type="molecule type" value="Genomic_DNA"/>
</dbReference>
<protein>
    <submittedName>
        <fullName evidence="1">Uncharacterized protein</fullName>
    </submittedName>
</protein>
<organism evidence="1 2">
    <name type="scientific">Neolentinus lepideus HHB14362 ss-1</name>
    <dbReference type="NCBI Taxonomy" id="1314782"/>
    <lineage>
        <taxon>Eukaryota</taxon>
        <taxon>Fungi</taxon>
        <taxon>Dikarya</taxon>
        <taxon>Basidiomycota</taxon>
        <taxon>Agaricomycotina</taxon>
        <taxon>Agaricomycetes</taxon>
        <taxon>Gloeophyllales</taxon>
        <taxon>Gloeophyllaceae</taxon>
        <taxon>Neolentinus</taxon>
    </lineage>
</organism>
<keyword evidence="2" id="KW-1185">Reference proteome</keyword>
<reference evidence="1 2" key="1">
    <citation type="journal article" date="2016" name="Mol. Biol. Evol.">
        <title>Comparative Genomics of Early-Diverging Mushroom-Forming Fungi Provides Insights into the Origins of Lignocellulose Decay Capabilities.</title>
        <authorList>
            <person name="Nagy L.G."/>
            <person name="Riley R."/>
            <person name="Tritt A."/>
            <person name="Adam C."/>
            <person name="Daum C."/>
            <person name="Floudas D."/>
            <person name="Sun H."/>
            <person name="Yadav J.S."/>
            <person name="Pangilinan J."/>
            <person name="Larsson K.H."/>
            <person name="Matsuura K."/>
            <person name="Barry K."/>
            <person name="Labutti K."/>
            <person name="Kuo R."/>
            <person name="Ohm R.A."/>
            <person name="Bhattacharya S.S."/>
            <person name="Shirouzu T."/>
            <person name="Yoshinaga Y."/>
            <person name="Martin F.M."/>
            <person name="Grigoriev I.V."/>
            <person name="Hibbett D.S."/>
        </authorList>
    </citation>
    <scope>NUCLEOTIDE SEQUENCE [LARGE SCALE GENOMIC DNA]</scope>
    <source>
        <strain evidence="1 2">HHB14362 ss-1</strain>
    </source>
</reference>
<dbReference type="OrthoDB" id="3217549at2759"/>
<dbReference type="Gene3D" id="3.80.10.10">
    <property type="entry name" value="Ribonuclease Inhibitor"/>
    <property type="match status" value="1"/>
</dbReference>
<evidence type="ECO:0000313" key="1">
    <source>
        <dbReference type="EMBL" id="KZT24627.1"/>
    </source>
</evidence>
<dbReference type="AlphaFoldDB" id="A0A165S3K3"/>
<name>A0A165S3K3_9AGAM</name>
<gene>
    <name evidence="1" type="ORF">NEOLEDRAFT_403996</name>
</gene>
<sequence length="467" mass="54121">MSAFDTLPDAVASLSVSPSISKNAAPAEPPISLIDELPVELLSEILILAFPGDDFNWWFDSLIRTRVSSRWRNVCQDTPELWCSLELSPRSPIFWDLKPKFMLYILELFISRSRNLPLNMSLTLPSRWFQKHSQQTSDIERIAELIDILHANLHRCRKLSLTMPGEVITNLPDTPLPYLENVRLLCDDENADMTLNLPSLATAPRVRYVHLAYFGPDFSVKTFNCRLLRELNVRIKGSSLVRCMEMLAACRNLITLRMDVDKVKEEVFEEWCSKSRPRPSYTKLRTLEVTVNDTSHDFADMLRWLLVPALRRLKIEGNAIRCSPWIIDMLTRDGCKLRELEVTHGEDGLFIEKEEHLLELFKAVPELRILKLDGVRCGYQAFTHKIMEAMTYDPDHPTDEYLLPKLEEIYVSCEVPPSMTRIKNATIIRPADWMPNTYRWVIKDGGEIETRLRQFTGNQDRDLLSWR</sequence>
<dbReference type="STRING" id="1314782.A0A165S3K3"/>
<dbReference type="InParanoid" id="A0A165S3K3"/>
<evidence type="ECO:0000313" key="2">
    <source>
        <dbReference type="Proteomes" id="UP000076761"/>
    </source>
</evidence>
<dbReference type="Proteomes" id="UP000076761">
    <property type="component" value="Unassembled WGS sequence"/>
</dbReference>
<dbReference type="SUPFAM" id="SSF52047">
    <property type="entry name" value="RNI-like"/>
    <property type="match status" value="1"/>
</dbReference>
<dbReference type="InterPro" id="IPR032675">
    <property type="entry name" value="LRR_dom_sf"/>
</dbReference>
<accession>A0A165S3K3</accession>